<proteinExistence type="predicted"/>
<dbReference type="AlphaFoldDB" id="A0A183HAJ3"/>
<evidence type="ECO:0000313" key="2">
    <source>
        <dbReference type="Proteomes" id="UP000267606"/>
    </source>
</evidence>
<keyword evidence="2" id="KW-1185">Reference proteome</keyword>
<sequence length="131" mass="15265">MRVTLHQNFKTISWSQTREAFSPSSYADSPRHMHEYSRCNCVCSSLWASRSVRCWMYLVKWQKGLPHAYILIWLYDKIISNEIDDVICAEIPDADVDKDLYEVKTKNMIHGPCGILNPNSLCMIDGKYSKR</sequence>
<name>A0A183HAJ3_9BILA</name>
<accession>A0A183HAJ3</accession>
<dbReference type="WBParaSite" id="OFLC_0000450401-mRNA-1">
    <property type="protein sequence ID" value="OFLC_0000450401-mRNA-1"/>
    <property type="gene ID" value="OFLC_0000450401"/>
</dbReference>
<gene>
    <name evidence="1" type="ORF">OFLC_LOCUS4505</name>
</gene>
<reference evidence="3" key="1">
    <citation type="submission" date="2016-06" db="UniProtKB">
        <authorList>
            <consortium name="WormBaseParasite"/>
        </authorList>
    </citation>
    <scope>IDENTIFICATION</scope>
</reference>
<organism evidence="3">
    <name type="scientific">Onchocerca flexuosa</name>
    <dbReference type="NCBI Taxonomy" id="387005"/>
    <lineage>
        <taxon>Eukaryota</taxon>
        <taxon>Metazoa</taxon>
        <taxon>Ecdysozoa</taxon>
        <taxon>Nematoda</taxon>
        <taxon>Chromadorea</taxon>
        <taxon>Rhabditida</taxon>
        <taxon>Spirurina</taxon>
        <taxon>Spiruromorpha</taxon>
        <taxon>Filarioidea</taxon>
        <taxon>Onchocercidae</taxon>
        <taxon>Onchocerca</taxon>
    </lineage>
</organism>
<dbReference type="Proteomes" id="UP000267606">
    <property type="component" value="Unassembled WGS sequence"/>
</dbReference>
<evidence type="ECO:0000313" key="3">
    <source>
        <dbReference type="WBParaSite" id="OFLC_0000450401-mRNA-1"/>
    </source>
</evidence>
<reference evidence="1 2" key="2">
    <citation type="submission" date="2018-11" db="EMBL/GenBank/DDBJ databases">
        <authorList>
            <consortium name="Pathogen Informatics"/>
        </authorList>
    </citation>
    <scope>NUCLEOTIDE SEQUENCE [LARGE SCALE GENOMIC DNA]</scope>
</reference>
<dbReference type="EMBL" id="UZAJ01003452">
    <property type="protein sequence ID" value="VDO40179.1"/>
    <property type="molecule type" value="Genomic_DNA"/>
</dbReference>
<protein>
    <submittedName>
        <fullName evidence="3">DDE Tnp4 domain-containing protein</fullName>
    </submittedName>
</protein>
<dbReference type="STRING" id="387005.A0A183HAJ3"/>
<evidence type="ECO:0000313" key="1">
    <source>
        <dbReference type="EMBL" id="VDO40179.1"/>
    </source>
</evidence>